<dbReference type="InterPro" id="IPR005119">
    <property type="entry name" value="LysR_subst-bd"/>
</dbReference>
<keyword evidence="4" id="KW-0804">Transcription</keyword>
<gene>
    <name evidence="6" type="ORF">NBRC3257_2634</name>
</gene>
<dbReference type="SUPFAM" id="SSF46785">
    <property type="entry name" value="Winged helix' DNA-binding domain"/>
    <property type="match status" value="1"/>
</dbReference>
<dbReference type="CDD" id="cd08417">
    <property type="entry name" value="PBP2_Nitroaromatics_like"/>
    <property type="match status" value="1"/>
</dbReference>
<evidence type="ECO:0000313" key="7">
    <source>
        <dbReference type="Proteomes" id="UP000018209"/>
    </source>
</evidence>
<keyword evidence="2" id="KW-0805">Transcription regulation</keyword>
<evidence type="ECO:0000313" key="6">
    <source>
        <dbReference type="EMBL" id="GAD27635.1"/>
    </source>
</evidence>
<dbReference type="InterPro" id="IPR000847">
    <property type="entry name" value="LysR_HTH_N"/>
</dbReference>
<evidence type="ECO:0000256" key="3">
    <source>
        <dbReference type="ARBA" id="ARBA00023125"/>
    </source>
</evidence>
<accession>A0ABQ0IZK9</accession>
<dbReference type="Gene3D" id="1.10.10.10">
    <property type="entry name" value="Winged helix-like DNA-binding domain superfamily/Winged helix DNA-binding domain"/>
    <property type="match status" value="1"/>
</dbReference>
<dbReference type="SUPFAM" id="SSF53850">
    <property type="entry name" value="Periplasmic binding protein-like II"/>
    <property type="match status" value="1"/>
</dbReference>
<dbReference type="Proteomes" id="UP000018209">
    <property type="component" value="Unassembled WGS sequence"/>
</dbReference>
<dbReference type="EMBL" id="BASM01000032">
    <property type="protein sequence ID" value="GAD27635.1"/>
    <property type="molecule type" value="Genomic_DNA"/>
</dbReference>
<dbReference type="Gene3D" id="3.40.190.10">
    <property type="entry name" value="Periplasmic binding protein-like II"/>
    <property type="match status" value="2"/>
</dbReference>
<dbReference type="Pfam" id="PF03466">
    <property type="entry name" value="LysR_substrate"/>
    <property type="match status" value="1"/>
</dbReference>
<evidence type="ECO:0000256" key="1">
    <source>
        <dbReference type="ARBA" id="ARBA00009437"/>
    </source>
</evidence>
<dbReference type="InterPro" id="IPR036388">
    <property type="entry name" value="WH-like_DNA-bd_sf"/>
</dbReference>
<sequence>MNMSRIDLNLAHVFLALWHERSVSRAAERLFLTQPAVSSALRRLREACGDELFVRTRYGMQPTAHAVAIAETLEMNVSSLRSSLGLRGQFDPASSSRFFMIGSDGGLDYALGARLVSRLSAEAPDITLTFRTVSEPVLDDALGRREIDLALTVSSVTRPDCISSSLRSFRFVCVWHVDFCILPEQMTLEDLERCRHVLIETALRYSIFDHRLRSMGIRRTVRTIVPSFGHLPTFLCQPDTIAIVPDYIAEFFLMTSGLRISYLPEVFGVHEVRMLLPRKAEYDAGVGWLEGLIREVV</sequence>
<proteinExistence type="inferred from homology"/>
<name>A0ABQ0IZK9_GLUTH</name>
<dbReference type="InterPro" id="IPR050389">
    <property type="entry name" value="LysR-type_TF"/>
</dbReference>
<keyword evidence="7" id="KW-1185">Reference proteome</keyword>
<dbReference type="InterPro" id="IPR036390">
    <property type="entry name" value="WH_DNA-bd_sf"/>
</dbReference>
<evidence type="ECO:0000256" key="2">
    <source>
        <dbReference type="ARBA" id="ARBA00023015"/>
    </source>
</evidence>
<dbReference type="PRINTS" id="PR00039">
    <property type="entry name" value="HTHLYSR"/>
</dbReference>
<dbReference type="PROSITE" id="PS50931">
    <property type="entry name" value="HTH_LYSR"/>
    <property type="match status" value="1"/>
</dbReference>
<organism evidence="6 7">
    <name type="scientific">Gluconobacter thailandicus NBRC 3257</name>
    <dbReference type="NCBI Taxonomy" id="1381097"/>
    <lineage>
        <taxon>Bacteria</taxon>
        <taxon>Pseudomonadati</taxon>
        <taxon>Pseudomonadota</taxon>
        <taxon>Alphaproteobacteria</taxon>
        <taxon>Acetobacterales</taxon>
        <taxon>Acetobacteraceae</taxon>
        <taxon>Gluconobacter</taxon>
    </lineage>
</organism>
<keyword evidence="3" id="KW-0238">DNA-binding</keyword>
<evidence type="ECO:0000259" key="5">
    <source>
        <dbReference type="PROSITE" id="PS50931"/>
    </source>
</evidence>
<comment type="caution">
    <text evidence="6">The sequence shown here is derived from an EMBL/GenBank/DDBJ whole genome shotgun (WGS) entry which is preliminary data.</text>
</comment>
<comment type="similarity">
    <text evidence="1">Belongs to the LysR transcriptional regulatory family.</text>
</comment>
<feature type="domain" description="HTH lysR-type" evidence="5">
    <location>
        <begin position="6"/>
        <end position="63"/>
    </location>
</feature>
<protein>
    <submittedName>
        <fullName evidence="6">LysR family transcriptional regulator</fullName>
    </submittedName>
</protein>
<dbReference type="InterPro" id="IPR037402">
    <property type="entry name" value="YidZ_PBP2"/>
</dbReference>
<dbReference type="PANTHER" id="PTHR30118">
    <property type="entry name" value="HTH-TYPE TRANSCRIPTIONAL REGULATOR LEUO-RELATED"/>
    <property type="match status" value="1"/>
</dbReference>
<reference evidence="6 7" key="1">
    <citation type="submission" date="2013-08" db="EMBL/GenBank/DDBJ databases">
        <title>Gluconobacter thailandicus NBRC 3257 whole genome sequence.</title>
        <authorList>
            <person name="Matsutani M."/>
            <person name="Yakushi T."/>
            <person name="Matsushita K."/>
        </authorList>
    </citation>
    <scope>NUCLEOTIDE SEQUENCE [LARGE SCALE GENOMIC DNA]</scope>
    <source>
        <strain evidence="6 7">NBRC 3257</strain>
    </source>
</reference>
<dbReference type="Pfam" id="PF00126">
    <property type="entry name" value="HTH_1"/>
    <property type="match status" value="1"/>
</dbReference>
<evidence type="ECO:0000256" key="4">
    <source>
        <dbReference type="ARBA" id="ARBA00023163"/>
    </source>
</evidence>
<dbReference type="PANTHER" id="PTHR30118:SF15">
    <property type="entry name" value="TRANSCRIPTIONAL REGULATORY PROTEIN"/>
    <property type="match status" value="1"/>
</dbReference>